<keyword evidence="3" id="KW-1185">Reference proteome</keyword>
<evidence type="ECO:0000313" key="3">
    <source>
        <dbReference type="Proteomes" id="UP001186944"/>
    </source>
</evidence>
<comment type="caution">
    <text evidence="2">The sequence shown here is derived from an EMBL/GenBank/DDBJ whole genome shotgun (WGS) entry which is preliminary data.</text>
</comment>
<protein>
    <submittedName>
        <fullName evidence="2">Uncharacterized protein</fullName>
    </submittedName>
</protein>
<gene>
    <name evidence="2" type="ORF">FSP39_016316</name>
</gene>
<feature type="compositionally biased region" description="Basic and acidic residues" evidence="1">
    <location>
        <begin position="77"/>
        <end position="87"/>
    </location>
</feature>
<proteinExistence type="predicted"/>
<dbReference type="Proteomes" id="UP001186944">
    <property type="component" value="Unassembled WGS sequence"/>
</dbReference>
<feature type="region of interest" description="Disordered" evidence="1">
    <location>
        <begin position="1"/>
        <end position="102"/>
    </location>
</feature>
<dbReference type="PANTHER" id="PTHR35665:SF1">
    <property type="entry name" value="PROTEIN LKAAEAR1"/>
    <property type="match status" value="1"/>
</dbReference>
<organism evidence="2 3">
    <name type="scientific">Pinctada imbricata</name>
    <name type="common">Atlantic pearl-oyster</name>
    <name type="synonym">Pinctada martensii</name>
    <dbReference type="NCBI Taxonomy" id="66713"/>
    <lineage>
        <taxon>Eukaryota</taxon>
        <taxon>Metazoa</taxon>
        <taxon>Spiralia</taxon>
        <taxon>Lophotrochozoa</taxon>
        <taxon>Mollusca</taxon>
        <taxon>Bivalvia</taxon>
        <taxon>Autobranchia</taxon>
        <taxon>Pteriomorphia</taxon>
        <taxon>Pterioida</taxon>
        <taxon>Pterioidea</taxon>
        <taxon>Pteriidae</taxon>
        <taxon>Pinctada</taxon>
    </lineage>
</organism>
<dbReference type="InterPro" id="IPR029152">
    <property type="entry name" value="LKAAEAR1"/>
</dbReference>
<evidence type="ECO:0000313" key="2">
    <source>
        <dbReference type="EMBL" id="KAK3088222.1"/>
    </source>
</evidence>
<evidence type="ECO:0000256" key="1">
    <source>
        <dbReference type="SAM" id="MobiDB-lite"/>
    </source>
</evidence>
<dbReference type="EMBL" id="VSWD01000011">
    <property type="protein sequence ID" value="KAK3088222.1"/>
    <property type="molecule type" value="Genomic_DNA"/>
</dbReference>
<accession>A0AA88XMN2</accession>
<name>A0AA88XMN2_PINIB</name>
<dbReference type="Pfam" id="PF15478">
    <property type="entry name" value="LKAAEAR"/>
    <property type="match status" value="1"/>
</dbReference>
<reference evidence="2" key="1">
    <citation type="submission" date="2019-08" db="EMBL/GenBank/DDBJ databases">
        <title>The improved chromosome-level genome for the pearl oyster Pinctada fucata martensii using PacBio sequencing and Hi-C.</title>
        <authorList>
            <person name="Zheng Z."/>
        </authorList>
    </citation>
    <scope>NUCLEOTIDE SEQUENCE</scope>
    <source>
        <strain evidence="2">ZZ-2019</strain>
        <tissue evidence="2">Adductor muscle</tissue>
    </source>
</reference>
<sequence>MRGWTEGEREEGEGGMGKESLPPIDDDGAGGKFKPRNRKKIEAQDLKKLAPQQRSRYLAYEDPPKEVNEAMGATKKRLAEEKKRLERANAPPSEEEVDEREKHAKLIGQLKAAEARNRLRIMRLRYQANRAQEISHLISCQPTALKAVRLQALVPLYPEREDRRDRLDKLERERVESLLEDAQGLLVNRIH</sequence>
<dbReference type="PANTHER" id="PTHR35665">
    <property type="entry name" value="PROTEIN LKAAEAR1"/>
    <property type="match status" value="1"/>
</dbReference>
<dbReference type="AlphaFoldDB" id="A0AA88XMN2"/>